<dbReference type="Proteomes" id="UP001428341">
    <property type="component" value="Unassembled WGS sequence"/>
</dbReference>
<evidence type="ECO:0000313" key="1">
    <source>
        <dbReference type="EMBL" id="KAK9220698.1"/>
    </source>
</evidence>
<accession>A0AAP0MTU9</accession>
<gene>
    <name evidence="1" type="ORF">WN944_009121</name>
</gene>
<reference evidence="1 2" key="1">
    <citation type="submission" date="2024-05" db="EMBL/GenBank/DDBJ databases">
        <title>Haplotype-resolved chromosome-level genome assembly of Huyou (Citrus changshanensis).</title>
        <authorList>
            <person name="Miao C."/>
            <person name="Chen W."/>
            <person name="Wu Y."/>
            <person name="Wang L."/>
            <person name="Zhao S."/>
            <person name="Grierson D."/>
            <person name="Xu C."/>
            <person name="Chen K."/>
        </authorList>
    </citation>
    <scope>NUCLEOTIDE SEQUENCE [LARGE SCALE GENOMIC DNA]</scope>
    <source>
        <strain evidence="1">01-14</strain>
        <tissue evidence="1">Leaf</tissue>
    </source>
</reference>
<comment type="caution">
    <text evidence="1">The sequence shown here is derived from an EMBL/GenBank/DDBJ whole genome shotgun (WGS) entry which is preliminary data.</text>
</comment>
<evidence type="ECO:0000313" key="2">
    <source>
        <dbReference type="Proteomes" id="UP001428341"/>
    </source>
</evidence>
<protein>
    <submittedName>
        <fullName evidence="1">Uncharacterized protein</fullName>
    </submittedName>
</protein>
<proteinExistence type="predicted"/>
<dbReference type="EMBL" id="JBCGBO010000002">
    <property type="protein sequence ID" value="KAK9220698.1"/>
    <property type="molecule type" value="Genomic_DNA"/>
</dbReference>
<name>A0AAP0MTU9_9ROSI</name>
<sequence>MIGLIIDVARAVADITAARARFPHHSRSCSRSSLPFLPTSCTRGRPHIIAARYRSDLLPSVTHRRRPHIAARHRRI</sequence>
<keyword evidence="2" id="KW-1185">Reference proteome</keyword>
<organism evidence="1 2">
    <name type="scientific">Citrus x changshan-huyou</name>
    <dbReference type="NCBI Taxonomy" id="2935761"/>
    <lineage>
        <taxon>Eukaryota</taxon>
        <taxon>Viridiplantae</taxon>
        <taxon>Streptophyta</taxon>
        <taxon>Embryophyta</taxon>
        <taxon>Tracheophyta</taxon>
        <taxon>Spermatophyta</taxon>
        <taxon>Magnoliopsida</taxon>
        <taxon>eudicotyledons</taxon>
        <taxon>Gunneridae</taxon>
        <taxon>Pentapetalae</taxon>
        <taxon>rosids</taxon>
        <taxon>malvids</taxon>
        <taxon>Sapindales</taxon>
        <taxon>Rutaceae</taxon>
        <taxon>Aurantioideae</taxon>
        <taxon>Citrus</taxon>
    </lineage>
</organism>
<dbReference type="AlphaFoldDB" id="A0AAP0MTU9"/>